<accession>A0AAF5D3Y8</accession>
<name>A0AAF5D3Y8_STRER</name>
<feature type="transmembrane region" description="Helical" evidence="6">
    <location>
        <begin position="252"/>
        <end position="271"/>
    </location>
</feature>
<evidence type="ECO:0000256" key="4">
    <source>
        <dbReference type="ARBA" id="ARBA00022989"/>
    </source>
</evidence>
<dbReference type="PANTHER" id="PTHR31627">
    <property type="entry name" value="SERPENTINE RECEPTOR CLASS GAMMA-RELATED"/>
    <property type="match status" value="1"/>
</dbReference>
<evidence type="ECO:0000313" key="8">
    <source>
        <dbReference type="WBParaSite" id="TCONS_00006432.p1"/>
    </source>
</evidence>
<comment type="caution">
    <text evidence="6">Lacks conserved residue(s) required for the propagation of feature annotation.</text>
</comment>
<dbReference type="Pfam" id="PF02118">
    <property type="entry name" value="Srg"/>
    <property type="match status" value="1"/>
</dbReference>
<comment type="similarity">
    <text evidence="2 6">Belongs to the nematode receptor-like protein srg family.</text>
</comment>
<dbReference type="GO" id="GO:0007606">
    <property type="term" value="P:sensory perception of chemical stimulus"/>
    <property type="evidence" value="ECO:0007669"/>
    <property type="project" value="UniProtKB-UniRule"/>
</dbReference>
<dbReference type="AlphaFoldDB" id="A0AAF5D3Y8"/>
<dbReference type="InterPro" id="IPR051119">
    <property type="entry name" value="Nematode_SR-like"/>
</dbReference>
<keyword evidence="3 6" id="KW-0812">Transmembrane</keyword>
<feature type="transmembrane region" description="Helical" evidence="6">
    <location>
        <begin position="209"/>
        <end position="236"/>
    </location>
</feature>
<reference evidence="8" key="1">
    <citation type="submission" date="2024-02" db="UniProtKB">
        <authorList>
            <consortium name="WormBaseParasite"/>
        </authorList>
    </citation>
    <scope>IDENTIFICATION</scope>
</reference>
<sequence>MVIFIVFKKEKHNIYLKGSFFKFQGFKSIIELVALLQFLFSMRLRKYTFLNFLIIKNKWFWIHLPKITTIFHYYMKLEIYLCHLILAINRLTAIQFPFKYDQLWDMKKLIYAVITIIFIPLPYVLYLSLDPDIYMDYGASSTGTIRLSYNNKTTAITSIVDGASCIFIGIICMIIYISIIIVTIKIWNEQKLFHTSNFNKNNNNETTKVHVKLSLISVILFTTLLLNSICQALTFYGQEEKNNYLIMKLNDISYPIVDFLYCLGPYILFITTKDLRTEIIYSVKKEKKSISVMKINKTSII</sequence>
<keyword evidence="4 6" id="KW-1133">Transmembrane helix</keyword>
<organism evidence="7 8">
    <name type="scientific">Strongyloides stercoralis</name>
    <name type="common">Threadworm</name>
    <dbReference type="NCBI Taxonomy" id="6248"/>
    <lineage>
        <taxon>Eukaryota</taxon>
        <taxon>Metazoa</taxon>
        <taxon>Ecdysozoa</taxon>
        <taxon>Nematoda</taxon>
        <taxon>Chromadorea</taxon>
        <taxon>Rhabditida</taxon>
        <taxon>Tylenchina</taxon>
        <taxon>Panagrolaimomorpha</taxon>
        <taxon>Strongyloidoidea</taxon>
        <taxon>Strongyloididae</taxon>
        <taxon>Strongyloides</taxon>
    </lineage>
</organism>
<dbReference type="GO" id="GO:0004888">
    <property type="term" value="F:transmembrane signaling receptor activity"/>
    <property type="evidence" value="ECO:0007669"/>
    <property type="project" value="InterPro"/>
</dbReference>
<evidence type="ECO:0000256" key="3">
    <source>
        <dbReference type="ARBA" id="ARBA00022692"/>
    </source>
</evidence>
<evidence type="ECO:0000313" key="7">
    <source>
        <dbReference type="Proteomes" id="UP000035681"/>
    </source>
</evidence>
<feature type="transmembrane region" description="Helical" evidence="6">
    <location>
        <begin position="109"/>
        <end position="129"/>
    </location>
</feature>
<evidence type="ECO:0000256" key="5">
    <source>
        <dbReference type="ARBA" id="ARBA00023136"/>
    </source>
</evidence>
<keyword evidence="7" id="KW-1185">Reference proteome</keyword>
<evidence type="ECO:0000256" key="1">
    <source>
        <dbReference type="ARBA" id="ARBA00004141"/>
    </source>
</evidence>
<dbReference type="WBParaSite" id="TCONS_00006432.p1">
    <property type="protein sequence ID" value="TCONS_00006432.p1"/>
    <property type="gene ID" value="XLOC_004583"/>
</dbReference>
<feature type="transmembrane region" description="Helical" evidence="6">
    <location>
        <begin position="166"/>
        <end position="188"/>
    </location>
</feature>
<dbReference type="SUPFAM" id="SSF81321">
    <property type="entry name" value="Family A G protein-coupled receptor-like"/>
    <property type="match status" value="1"/>
</dbReference>
<dbReference type="Proteomes" id="UP000035681">
    <property type="component" value="Unplaced"/>
</dbReference>
<evidence type="ECO:0000256" key="2">
    <source>
        <dbReference type="ARBA" id="ARBA00005692"/>
    </source>
</evidence>
<comment type="subcellular location">
    <subcellularLocation>
        <location evidence="1">Membrane</location>
        <topology evidence="1">Multi-pass membrane protein</topology>
    </subcellularLocation>
</comment>
<dbReference type="GO" id="GO:0016020">
    <property type="term" value="C:membrane"/>
    <property type="evidence" value="ECO:0007669"/>
    <property type="project" value="UniProtKB-SubCell"/>
</dbReference>
<evidence type="ECO:0000256" key="6">
    <source>
        <dbReference type="RuleBase" id="RU280813"/>
    </source>
</evidence>
<dbReference type="InterPro" id="IPR000609">
    <property type="entry name" value="7TM_GPCR_serpentine_rcpt_Srg"/>
</dbReference>
<feature type="transmembrane region" description="Helical" evidence="6">
    <location>
        <begin position="20"/>
        <end position="40"/>
    </location>
</feature>
<protein>
    <recommendedName>
        <fullName evidence="6">Serpentine receptor class gamma</fullName>
    </recommendedName>
</protein>
<keyword evidence="5 6" id="KW-0472">Membrane</keyword>
<proteinExistence type="inferred from homology"/>
<feature type="transmembrane region" description="Helical" evidence="6">
    <location>
        <begin position="70"/>
        <end position="88"/>
    </location>
</feature>
<dbReference type="Gene3D" id="1.20.1070.10">
    <property type="entry name" value="Rhodopsin 7-helix transmembrane proteins"/>
    <property type="match status" value="1"/>
</dbReference>